<dbReference type="SUPFAM" id="SSF69360">
    <property type="entry name" value="Cell wall binding repeat"/>
    <property type="match status" value="1"/>
</dbReference>
<keyword evidence="3" id="KW-0732">Signal</keyword>
<evidence type="ECO:0000313" key="5">
    <source>
        <dbReference type="EMBL" id="OPJ60158.1"/>
    </source>
</evidence>
<evidence type="ECO:0000259" key="4">
    <source>
        <dbReference type="Pfam" id="PF20251"/>
    </source>
</evidence>
<feature type="domain" description="Bacterial Ig-like" evidence="4">
    <location>
        <begin position="92"/>
        <end position="194"/>
    </location>
</feature>
<dbReference type="Pfam" id="PF20251">
    <property type="entry name" value="Big_14"/>
    <property type="match status" value="1"/>
</dbReference>
<accession>A0A1V4IJG9</accession>
<dbReference type="Gene3D" id="2.10.270.10">
    <property type="entry name" value="Cholin Binding"/>
    <property type="match status" value="1"/>
</dbReference>
<proteinExistence type="predicted"/>
<gene>
    <name evidence="5" type="ORF">CLCHR_30910</name>
</gene>
<dbReference type="OrthoDB" id="1887381at2"/>
<feature type="chain" id="PRO_5012980018" description="Bacterial Ig-like domain-containing protein" evidence="3">
    <location>
        <begin position="30"/>
        <end position="204"/>
    </location>
</feature>
<feature type="signal peptide" evidence="3">
    <location>
        <begin position="1"/>
        <end position="29"/>
    </location>
</feature>
<reference evidence="5 6" key="1">
    <citation type="submission" date="2017-03" db="EMBL/GenBank/DDBJ databases">
        <title>Genome sequence of Clostridium chromiireducens DSM 23318.</title>
        <authorList>
            <person name="Poehlein A."/>
            <person name="Daniel R."/>
        </authorList>
    </citation>
    <scope>NUCLEOTIDE SEQUENCE [LARGE SCALE GENOMIC DNA]</scope>
    <source>
        <strain evidence="5 6">DSM 23318</strain>
    </source>
</reference>
<dbReference type="PROSITE" id="PS51170">
    <property type="entry name" value="CW"/>
    <property type="match status" value="1"/>
</dbReference>
<keyword evidence="1" id="KW-0677">Repeat</keyword>
<dbReference type="RefSeq" id="WP_079440705.1">
    <property type="nucleotide sequence ID" value="NZ_MZGT01000042.1"/>
</dbReference>
<feature type="repeat" description="Cell wall-binding" evidence="2">
    <location>
        <begin position="46"/>
        <end position="65"/>
    </location>
</feature>
<name>A0A1V4IJG9_9CLOT</name>
<keyword evidence="6" id="KW-1185">Reference proteome</keyword>
<evidence type="ECO:0000313" key="6">
    <source>
        <dbReference type="Proteomes" id="UP000191056"/>
    </source>
</evidence>
<dbReference type="EMBL" id="MZGT01000042">
    <property type="protein sequence ID" value="OPJ60158.1"/>
    <property type="molecule type" value="Genomic_DNA"/>
</dbReference>
<comment type="caution">
    <text evidence="5">The sequence shown here is derived from an EMBL/GenBank/DDBJ whole genome shotgun (WGS) entry which is preliminary data.</text>
</comment>
<sequence length="204" mass="23404">MRKLKLSNVVMSLLVLISVLTLNSIGANAEWKHSTNGWWNTEKSYITGWQFIKGNYHYYNIDGAMVHDTTVDGYYFDASGAMDPNKDRVQVQDITMKAEERVYPLGTKDINVYITNNTNLDGGYGTRYKVEKFEDNEWHSLDFSKNATFEDLSIFLLSKDINKENCSLDTLKDFKNLTPGKYRIVKEISNSEGYTNISAEFSLQ</sequence>
<protein>
    <recommendedName>
        <fullName evidence="4">Bacterial Ig-like domain-containing protein</fullName>
    </recommendedName>
</protein>
<organism evidence="5 6">
    <name type="scientific">Clostridium chromiireducens</name>
    <dbReference type="NCBI Taxonomy" id="225345"/>
    <lineage>
        <taxon>Bacteria</taxon>
        <taxon>Bacillati</taxon>
        <taxon>Bacillota</taxon>
        <taxon>Clostridia</taxon>
        <taxon>Eubacteriales</taxon>
        <taxon>Clostridiaceae</taxon>
        <taxon>Clostridium</taxon>
    </lineage>
</organism>
<dbReference type="Proteomes" id="UP000191056">
    <property type="component" value="Unassembled WGS sequence"/>
</dbReference>
<dbReference type="InterPro" id="IPR018337">
    <property type="entry name" value="Cell_wall/Cho-bd_repeat"/>
</dbReference>
<evidence type="ECO:0000256" key="3">
    <source>
        <dbReference type="SAM" id="SignalP"/>
    </source>
</evidence>
<dbReference type="AlphaFoldDB" id="A0A1V4IJG9"/>
<evidence type="ECO:0000256" key="1">
    <source>
        <dbReference type="ARBA" id="ARBA00022737"/>
    </source>
</evidence>
<evidence type="ECO:0000256" key="2">
    <source>
        <dbReference type="PROSITE-ProRule" id="PRU00591"/>
    </source>
</evidence>
<dbReference type="Pfam" id="PF19127">
    <property type="entry name" value="Choline_bind_3"/>
    <property type="match status" value="1"/>
</dbReference>
<dbReference type="InterPro" id="IPR046878">
    <property type="entry name" value="Big_14"/>
</dbReference>